<dbReference type="RefSeq" id="XP_009223369.1">
    <property type="nucleotide sequence ID" value="XM_009225105.1"/>
</dbReference>
<evidence type="ECO:0000313" key="3">
    <source>
        <dbReference type="Proteomes" id="UP000006039"/>
    </source>
</evidence>
<dbReference type="Proteomes" id="UP000006039">
    <property type="component" value="Unassembled WGS sequence"/>
</dbReference>
<reference evidence="2" key="4">
    <citation type="journal article" date="2015" name="G3 (Bethesda)">
        <title>Genome sequences of three phytopathogenic species of the Magnaporthaceae family of fungi.</title>
        <authorList>
            <person name="Okagaki L.H."/>
            <person name="Nunes C.C."/>
            <person name="Sailsbery J."/>
            <person name="Clay B."/>
            <person name="Brown D."/>
            <person name="John T."/>
            <person name="Oh Y."/>
            <person name="Young N."/>
            <person name="Fitzgerald M."/>
            <person name="Haas B.J."/>
            <person name="Zeng Q."/>
            <person name="Young S."/>
            <person name="Adiconis X."/>
            <person name="Fan L."/>
            <person name="Levin J.Z."/>
            <person name="Mitchell T.K."/>
            <person name="Okubara P.A."/>
            <person name="Farman M.L."/>
            <person name="Kohn L.M."/>
            <person name="Birren B."/>
            <person name="Ma L.-J."/>
            <person name="Dean R.A."/>
        </authorList>
    </citation>
    <scope>NUCLEOTIDE SEQUENCE</scope>
    <source>
        <strain evidence="2">R3-111a-1</strain>
    </source>
</reference>
<reference evidence="3" key="1">
    <citation type="submission" date="2010-07" db="EMBL/GenBank/DDBJ databases">
        <title>The genome sequence of Gaeumannomyces graminis var. tritici strain R3-111a-1.</title>
        <authorList>
            <consortium name="The Broad Institute Genome Sequencing Platform"/>
            <person name="Ma L.-J."/>
            <person name="Dead R."/>
            <person name="Young S."/>
            <person name="Zeng Q."/>
            <person name="Koehrsen M."/>
            <person name="Alvarado L."/>
            <person name="Berlin A."/>
            <person name="Chapman S.B."/>
            <person name="Chen Z."/>
            <person name="Freedman E."/>
            <person name="Gellesch M."/>
            <person name="Goldberg J."/>
            <person name="Griggs A."/>
            <person name="Gujja S."/>
            <person name="Heilman E.R."/>
            <person name="Heiman D."/>
            <person name="Hepburn T."/>
            <person name="Howarth C."/>
            <person name="Jen D."/>
            <person name="Larson L."/>
            <person name="Mehta T."/>
            <person name="Neiman D."/>
            <person name="Pearson M."/>
            <person name="Roberts A."/>
            <person name="Saif S."/>
            <person name="Shea T."/>
            <person name="Shenoy N."/>
            <person name="Sisk P."/>
            <person name="Stolte C."/>
            <person name="Sykes S."/>
            <person name="Walk T."/>
            <person name="White J."/>
            <person name="Yandava C."/>
            <person name="Haas B."/>
            <person name="Nusbaum C."/>
            <person name="Birren B."/>
        </authorList>
    </citation>
    <scope>NUCLEOTIDE SEQUENCE [LARGE SCALE GENOMIC DNA]</scope>
    <source>
        <strain evidence="3">R3-111a-1</strain>
    </source>
</reference>
<sequence>MATVGWLGLWGSFRGGTWDCAPPMFLLEPTSALDGGLEYPALHLHPTVAVLDTTSCLLQPNPGYFGELNALSLPPREPRRSNYLYKDRFHPRNPSAIFTGRIH</sequence>
<accession>J3P184</accession>
<evidence type="ECO:0000313" key="1">
    <source>
        <dbReference type="EMBL" id="EJT77369.1"/>
    </source>
</evidence>
<evidence type="ECO:0000313" key="2">
    <source>
        <dbReference type="EnsemblFungi" id="EJT77369"/>
    </source>
</evidence>
<dbReference type="AlphaFoldDB" id="J3P184"/>
<dbReference type="GeneID" id="20347739"/>
<keyword evidence="3" id="KW-1185">Reference proteome</keyword>
<protein>
    <submittedName>
        <fullName evidence="1 2">Uncharacterized protein</fullName>
    </submittedName>
</protein>
<proteinExistence type="predicted"/>
<dbReference type="HOGENOM" id="CLU_2263950_0_0_1"/>
<reference evidence="1" key="3">
    <citation type="submission" date="2010-09" db="EMBL/GenBank/DDBJ databases">
        <title>Annotation of Gaeumannomyces graminis var. tritici R3-111a-1.</title>
        <authorList>
            <consortium name="The Broad Institute Genome Sequencing Platform"/>
            <person name="Ma L.-J."/>
            <person name="Dead R."/>
            <person name="Young S.K."/>
            <person name="Zeng Q."/>
            <person name="Gargeya S."/>
            <person name="Fitzgerald M."/>
            <person name="Haas B."/>
            <person name="Abouelleil A."/>
            <person name="Alvarado L."/>
            <person name="Arachchi H.M."/>
            <person name="Berlin A."/>
            <person name="Brown A."/>
            <person name="Chapman S.B."/>
            <person name="Chen Z."/>
            <person name="Dunbar C."/>
            <person name="Freedman E."/>
            <person name="Gearin G."/>
            <person name="Gellesch M."/>
            <person name="Goldberg J."/>
            <person name="Griggs A."/>
            <person name="Gujja S."/>
            <person name="Heiman D."/>
            <person name="Howarth C."/>
            <person name="Larson L."/>
            <person name="Lui A."/>
            <person name="MacDonald P.J.P."/>
            <person name="Mehta T."/>
            <person name="Montmayeur A."/>
            <person name="Murphy C."/>
            <person name="Neiman D."/>
            <person name="Pearson M."/>
            <person name="Priest M."/>
            <person name="Roberts A."/>
            <person name="Saif S."/>
            <person name="Shea T."/>
            <person name="Shenoy N."/>
            <person name="Sisk P."/>
            <person name="Stolte C."/>
            <person name="Sykes S."/>
            <person name="Yandava C."/>
            <person name="Wortman J."/>
            <person name="Nusbaum C."/>
            <person name="Birren B."/>
        </authorList>
    </citation>
    <scope>NUCLEOTIDE SEQUENCE</scope>
    <source>
        <strain evidence="1">R3-111a-1</strain>
    </source>
</reference>
<organism evidence="1">
    <name type="scientific">Gaeumannomyces tritici (strain R3-111a-1)</name>
    <name type="common">Wheat and barley take-all root rot fungus</name>
    <name type="synonym">Gaeumannomyces graminis var. tritici</name>
    <dbReference type="NCBI Taxonomy" id="644352"/>
    <lineage>
        <taxon>Eukaryota</taxon>
        <taxon>Fungi</taxon>
        <taxon>Dikarya</taxon>
        <taxon>Ascomycota</taxon>
        <taxon>Pezizomycotina</taxon>
        <taxon>Sordariomycetes</taxon>
        <taxon>Sordariomycetidae</taxon>
        <taxon>Magnaporthales</taxon>
        <taxon>Magnaporthaceae</taxon>
        <taxon>Gaeumannomyces</taxon>
    </lineage>
</organism>
<name>J3P184_GAET3</name>
<reference evidence="1" key="2">
    <citation type="submission" date="2010-07" db="EMBL/GenBank/DDBJ databases">
        <authorList>
            <consortium name="The Broad Institute Genome Sequencing Platform"/>
            <consortium name="Broad Institute Genome Sequencing Center for Infectious Disease"/>
            <person name="Ma L.-J."/>
            <person name="Dead R."/>
            <person name="Young S."/>
            <person name="Zeng Q."/>
            <person name="Koehrsen M."/>
            <person name="Alvarado L."/>
            <person name="Berlin A."/>
            <person name="Chapman S.B."/>
            <person name="Chen Z."/>
            <person name="Freedman E."/>
            <person name="Gellesch M."/>
            <person name="Goldberg J."/>
            <person name="Griggs A."/>
            <person name="Gujja S."/>
            <person name="Heilman E.R."/>
            <person name="Heiman D."/>
            <person name="Hepburn T."/>
            <person name="Howarth C."/>
            <person name="Jen D."/>
            <person name="Larson L."/>
            <person name="Mehta T."/>
            <person name="Neiman D."/>
            <person name="Pearson M."/>
            <person name="Roberts A."/>
            <person name="Saif S."/>
            <person name="Shea T."/>
            <person name="Shenoy N."/>
            <person name="Sisk P."/>
            <person name="Stolte C."/>
            <person name="Sykes S."/>
            <person name="Walk T."/>
            <person name="White J."/>
            <person name="Yandava C."/>
            <person name="Haas B."/>
            <person name="Nusbaum C."/>
            <person name="Birren B."/>
        </authorList>
    </citation>
    <scope>NUCLEOTIDE SEQUENCE</scope>
    <source>
        <strain evidence="1">R3-111a-1</strain>
    </source>
</reference>
<dbReference type="EnsemblFungi" id="EJT77369">
    <property type="protein sequence ID" value="EJT77369"/>
    <property type="gene ID" value="GGTG_07281"/>
</dbReference>
<gene>
    <name evidence="2" type="primary">20347739</name>
    <name evidence="1" type="ORF">GGTG_07281</name>
</gene>
<dbReference type="EMBL" id="GL385397">
    <property type="protein sequence ID" value="EJT77369.1"/>
    <property type="molecule type" value="Genomic_DNA"/>
</dbReference>
<reference evidence="2" key="5">
    <citation type="submission" date="2018-04" db="UniProtKB">
        <authorList>
            <consortium name="EnsemblFungi"/>
        </authorList>
    </citation>
    <scope>IDENTIFICATION</scope>
    <source>
        <strain evidence="2">R3-111a-1</strain>
    </source>
</reference>
<dbReference type="VEuPathDB" id="FungiDB:GGTG_07281"/>